<evidence type="ECO:0000313" key="3">
    <source>
        <dbReference type="Proteomes" id="UP000078532"/>
    </source>
</evidence>
<gene>
    <name evidence="2" type="ORF">A6M21_10840</name>
</gene>
<dbReference type="Proteomes" id="UP000078532">
    <property type="component" value="Unassembled WGS sequence"/>
</dbReference>
<feature type="region of interest" description="Disordered" evidence="1">
    <location>
        <begin position="55"/>
        <end position="74"/>
    </location>
</feature>
<dbReference type="AlphaFoldDB" id="A0A1B7LEB9"/>
<organism evidence="2 3">
    <name type="scientific">Desulfotomaculum copahuensis</name>
    <dbReference type="NCBI Taxonomy" id="1838280"/>
    <lineage>
        <taxon>Bacteria</taxon>
        <taxon>Bacillati</taxon>
        <taxon>Bacillota</taxon>
        <taxon>Clostridia</taxon>
        <taxon>Eubacteriales</taxon>
        <taxon>Desulfotomaculaceae</taxon>
        <taxon>Desulfotomaculum</taxon>
    </lineage>
</organism>
<protein>
    <submittedName>
        <fullName evidence="2">Uncharacterized protein</fullName>
    </submittedName>
</protein>
<name>A0A1B7LEB9_9FIRM</name>
<comment type="caution">
    <text evidence="2">The sequence shown here is derived from an EMBL/GenBank/DDBJ whole genome shotgun (WGS) entry which is preliminary data.</text>
</comment>
<dbReference type="STRING" id="1838280.A6M21_10840"/>
<dbReference type="EMBL" id="LYVF01000164">
    <property type="protein sequence ID" value="OAT81449.1"/>
    <property type="molecule type" value="Genomic_DNA"/>
</dbReference>
<accession>A0A1B7LEB9</accession>
<evidence type="ECO:0000256" key="1">
    <source>
        <dbReference type="SAM" id="MobiDB-lite"/>
    </source>
</evidence>
<sequence length="74" mass="8452">MCILEEDKVCDNCCSCFVCELDPAKTCDNCAKCLELADYNDIPIDDIILPWNEKHGNEKHEHEKHEKVVKNNSG</sequence>
<reference evidence="2 3" key="1">
    <citation type="submission" date="2016-04" db="EMBL/GenBank/DDBJ databases">
        <authorList>
            <person name="Evans L.H."/>
            <person name="Alamgir A."/>
            <person name="Owens N."/>
            <person name="Weber N.D."/>
            <person name="Virtaneva K."/>
            <person name="Barbian K."/>
            <person name="Babar A."/>
            <person name="Rosenke K."/>
        </authorList>
    </citation>
    <scope>NUCLEOTIDE SEQUENCE [LARGE SCALE GENOMIC DNA]</scope>
    <source>
        <strain evidence="2 3">LMa1</strain>
    </source>
</reference>
<proteinExistence type="predicted"/>
<evidence type="ECO:0000313" key="2">
    <source>
        <dbReference type="EMBL" id="OAT81449.1"/>
    </source>
</evidence>
<keyword evidence="3" id="KW-1185">Reference proteome</keyword>